<dbReference type="RefSeq" id="XP_003331120.2">
    <property type="nucleotide sequence ID" value="XM_003331072.2"/>
</dbReference>
<keyword evidence="2" id="KW-0812">Transmembrane</keyword>
<keyword evidence="2" id="KW-1133">Transmembrane helix</keyword>
<dbReference type="Proteomes" id="UP000008783">
    <property type="component" value="Unassembled WGS sequence"/>
</dbReference>
<dbReference type="EMBL" id="DS178301">
    <property type="protein sequence ID" value="EFP86701.2"/>
    <property type="molecule type" value="Genomic_DNA"/>
</dbReference>
<feature type="region of interest" description="Disordered" evidence="1">
    <location>
        <begin position="1"/>
        <end position="21"/>
    </location>
</feature>
<feature type="transmembrane region" description="Helical" evidence="2">
    <location>
        <begin position="164"/>
        <end position="183"/>
    </location>
</feature>
<evidence type="ECO:0000256" key="1">
    <source>
        <dbReference type="SAM" id="MobiDB-lite"/>
    </source>
</evidence>
<reference key="1">
    <citation type="submission" date="2007-01" db="EMBL/GenBank/DDBJ databases">
        <title>The Genome Sequence of Puccinia graminis f. sp. tritici Strain CRL 75-36-700-3.</title>
        <authorList>
            <consortium name="The Broad Institute Genome Sequencing Platform"/>
            <person name="Birren B."/>
            <person name="Lander E."/>
            <person name="Galagan J."/>
            <person name="Nusbaum C."/>
            <person name="Devon K."/>
            <person name="Cuomo C."/>
            <person name="Jaffe D."/>
            <person name="Butler J."/>
            <person name="Alvarez P."/>
            <person name="Gnerre S."/>
            <person name="Grabherr M."/>
            <person name="Mauceli E."/>
            <person name="Brockman W."/>
            <person name="Young S."/>
            <person name="LaButti K."/>
            <person name="Sykes S."/>
            <person name="DeCaprio D."/>
            <person name="Crawford M."/>
            <person name="Koehrsen M."/>
            <person name="Engels R."/>
            <person name="Montgomery P."/>
            <person name="Pearson M."/>
            <person name="Howarth C."/>
            <person name="Larson L."/>
            <person name="White J."/>
            <person name="Zeng Q."/>
            <person name="Kodira C."/>
            <person name="Yandava C."/>
            <person name="Alvarado L."/>
            <person name="O'Leary S."/>
            <person name="Szabo L."/>
            <person name="Dean R."/>
            <person name="Schein J."/>
        </authorList>
    </citation>
    <scope>NUCLEOTIDE SEQUENCE</scope>
    <source>
        <strain>CRL 75-36-700-3</strain>
    </source>
</reference>
<evidence type="ECO:0000313" key="4">
    <source>
        <dbReference type="Proteomes" id="UP000008783"/>
    </source>
</evidence>
<sequence length="218" mass="24213">MRNAPSAAHRFPPEASSPRGYQLHHRTNLAAHSTSEIELVPESSVDSAHSSMRLPGLDLDPYDDPQNLTYSVYELQQQSQHDVAVRPGTRIIDSLVREAYRPTVDLSREHSHRSDGSESDMSVLSRNRLRRTGNIAITSSSLETGNRTISILWNALKETDKIDMTISTVLIVVSVMYICYLIINGFDNHAHNRAPEPSSGKGAKNPKKLSDFGGIPPW</sequence>
<evidence type="ECO:0000256" key="2">
    <source>
        <dbReference type="SAM" id="Phobius"/>
    </source>
</evidence>
<dbReference type="HOGENOM" id="CLU_1267444_0_0_1"/>
<organism evidence="3 4">
    <name type="scientific">Puccinia graminis f. sp. tritici (strain CRL 75-36-700-3 / race SCCL)</name>
    <name type="common">Black stem rust fungus</name>
    <dbReference type="NCBI Taxonomy" id="418459"/>
    <lineage>
        <taxon>Eukaryota</taxon>
        <taxon>Fungi</taxon>
        <taxon>Dikarya</taxon>
        <taxon>Basidiomycota</taxon>
        <taxon>Pucciniomycotina</taxon>
        <taxon>Pucciniomycetes</taxon>
        <taxon>Pucciniales</taxon>
        <taxon>Pucciniaceae</taxon>
        <taxon>Puccinia</taxon>
    </lineage>
</organism>
<gene>
    <name evidence="3" type="ORF">PGTG_13083</name>
</gene>
<name>E3KQX6_PUCGT</name>
<dbReference type="VEuPathDB" id="FungiDB:PGTG_13083"/>
<accession>E3KQX6</accession>
<keyword evidence="4" id="KW-1185">Reference proteome</keyword>
<dbReference type="KEGG" id="pgr:PGTG_13083"/>
<protein>
    <submittedName>
        <fullName evidence="3">Uncharacterized protein</fullName>
    </submittedName>
</protein>
<reference evidence="4" key="2">
    <citation type="journal article" date="2011" name="Proc. Natl. Acad. Sci. U.S.A.">
        <title>Obligate biotrophy features unraveled by the genomic analysis of rust fungi.</title>
        <authorList>
            <person name="Duplessis S."/>
            <person name="Cuomo C.A."/>
            <person name="Lin Y.-C."/>
            <person name="Aerts A."/>
            <person name="Tisserant E."/>
            <person name="Veneault-Fourrey C."/>
            <person name="Joly D.L."/>
            <person name="Hacquard S."/>
            <person name="Amselem J."/>
            <person name="Cantarel B.L."/>
            <person name="Chiu R."/>
            <person name="Coutinho P.M."/>
            <person name="Feau N."/>
            <person name="Field M."/>
            <person name="Frey P."/>
            <person name="Gelhaye E."/>
            <person name="Goldberg J."/>
            <person name="Grabherr M.G."/>
            <person name="Kodira C.D."/>
            <person name="Kohler A."/>
            <person name="Kuees U."/>
            <person name="Lindquist E.A."/>
            <person name="Lucas S.M."/>
            <person name="Mago R."/>
            <person name="Mauceli E."/>
            <person name="Morin E."/>
            <person name="Murat C."/>
            <person name="Pangilinan J.L."/>
            <person name="Park R."/>
            <person name="Pearson M."/>
            <person name="Quesneville H."/>
            <person name="Rouhier N."/>
            <person name="Sakthikumar S."/>
            <person name="Salamov A.A."/>
            <person name="Schmutz J."/>
            <person name="Selles B."/>
            <person name="Shapiro H."/>
            <person name="Tanguay P."/>
            <person name="Tuskan G.A."/>
            <person name="Henrissat B."/>
            <person name="Van de Peer Y."/>
            <person name="Rouze P."/>
            <person name="Ellis J.G."/>
            <person name="Dodds P.N."/>
            <person name="Schein J.E."/>
            <person name="Zhong S."/>
            <person name="Hamelin R.C."/>
            <person name="Grigoriev I.V."/>
            <person name="Szabo L.J."/>
            <person name="Martin F."/>
        </authorList>
    </citation>
    <scope>NUCLEOTIDE SEQUENCE [LARGE SCALE GENOMIC DNA]</scope>
    <source>
        <strain evidence="4">CRL 75-36-700-3 / race SCCL</strain>
    </source>
</reference>
<dbReference type="InParanoid" id="E3KQX6"/>
<feature type="region of interest" description="Disordered" evidence="1">
    <location>
        <begin position="194"/>
        <end position="218"/>
    </location>
</feature>
<dbReference type="GeneID" id="10541124"/>
<dbReference type="AlphaFoldDB" id="E3KQX6"/>
<dbReference type="OrthoDB" id="10320355at2759"/>
<evidence type="ECO:0000313" key="3">
    <source>
        <dbReference type="EMBL" id="EFP86701.2"/>
    </source>
</evidence>
<keyword evidence="2" id="KW-0472">Membrane</keyword>
<proteinExistence type="predicted"/>